<dbReference type="Gene3D" id="3.90.550.10">
    <property type="entry name" value="Spore Coat Polysaccharide Biosynthesis Protein SpsA, Chain A"/>
    <property type="match status" value="1"/>
</dbReference>
<dbReference type="PANTHER" id="PTHR43685">
    <property type="entry name" value="GLYCOSYLTRANSFERASE"/>
    <property type="match status" value="1"/>
</dbReference>
<proteinExistence type="predicted"/>
<reference evidence="2 3" key="1">
    <citation type="submission" date="2019-12" db="EMBL/GenBank/DDBJ databases">
        <authorList>
            <person name="Lee S.D."/>
        </authorList>
    </citation>
    <scope>NUCLEOTIDE SEQUENCE [LARGE SCALE GENOMIC DNA]</scope>
    <source>
        <strain evidence="2 3">SAP-6</strain>
    </source>
</reference>
<dbReference type="Proteomes" id="UP000461443">
    <property type="component" value="Unassembled WGS sequence"/>
</dbReference>
<dbReference type="InterPro" id="IPR001173">
    <property type="entry name" value="Glyco_trans_2-like"/>
</dbReference>
<keyword evidence="2" id="KW-0808">Transferase</keyword>
<dbReference type="GO" id="GO:0016740">
    <property type="term" value="F:transferase activity"/>
    <property type="evidence" value="ECO:0007669"/>
    <property type="project" value="UniProtKB-KW"/>
</dbReference>
<dbReference type="Pfam" id="PF00535">
    <property type="entry name" value="Glycos_transf_2"/>
    <property type="match status" value="1"/>
</dbReference>
<dbReference type="InterPro" id="IPR050834">
    <property type="entry name" value="Glycosyltransf_2"/>
</dbReference>
<gene>
    <name evidence="2" type="ORF">GRH90_06005</name>
</gene>
<reference evidence="2 3" key="2">
    <citation type="submission" date="2020-02" db="EMBL/GenBank/DDBJ databases">
        <title>The new genus of Enterobacteriales.</title>
        <authorList>
            <person name="Kim I.S."/>
        </authorList>
    </citation>
    <scope>NUCLEOTIDE SEQUENCE [LARGE SCALE GENOMIC DNA]</scope>
    <source>
        <strain evidence="2 3">SAP-6</strain>
    </source>
</reference>
<organism evidence="2 3">
    <name type="scientific">Acerihabitans arboris</name>
    <dbReference type="NCBI Taxonomy" id="2691583"/>
    <lineage>
        <taxon>Bacteria</taxon>
        <taxon>Pseudomonadati</taxon>
        <taxon>Pseudomonadota</taxon>
        <taxon>Gammaproteobacteria</taxon>
        <taxon>Enterobacterales</taxon>
        <taxon>Pectobacteriaceae</taxon>
        <taxon>Acerihabitans</taxon>
    </lineage>
</organism>
<dbReference type="AlphaFoldDB" id="A0A845SG54"/>
<accession>A0A845SG54</accession>
<dbReference type="SUPFAM" id="SSF53448">
    <property type="entry name" value="Nucleotide-diphospho-sugar transferases"/>
    <property type="match status" value="1"/>
</dbReference>
<sequence>MNKQSAAVAILLASRNGATYLEQQLDSFSRQSYRPWRLWVSDDGSTDTTVAQIEAFIARPDIDGHLLAGPQTGLCDNFMSLIGNSAIQADYYAFADQDDTWTSDKLQRAVQWLDLTDASLPALYCSRTRLIGGNGKPIGYSPLYTRAPSFGNALLQNIASGNTMVFNQRARELLAKIMPVKPVIHDWTLYQLVTGCGGRVRYDPEPTVFYRQHDENVIGNSMEPLRRLRNFHYAHGGRAARWNDVNRAVLSRLADELTPAAKDSLAAFSAIRDNNVFKRLNLMRQSGIYHQQLLGSISTLTYILLNKI</sequence>
<evidence type="ECO:0000313" key="2">
    <source>
        <dbReference type="EMBL" id="NDL62307.1"/>
    </source>
</evidence>
<dbReference type="PANTHER" id="PTHR43685:SF2">
    <property type="entry name" value="GLYCOSYLTRANSFERASE 2-LIKE DOMAIN-CONTAINING PROTEIN"/>
    <property type="match status" value="1"/>
</dbReference>
<name>A0A845SG54_9GAMM</name>
<dbReference type="RefSeq" id="WP_162365015.1">
    <property type="nucleotide sequence ID" value="NZ_WUBS01000003.1"/>
</dbReference>
<dbReference type="CDD" id="cd04196">
    <property type="entry name" value="GT_2_like_d"/>
    <property type="match status" value="1"/>
</dbReference>
<comment type="caution">
    <text evidence="2">The sequence shown here is derived from an EMBL/GenBank/DDBJ whole genome shotgun (WGS) entry which is preliminary data.</text>
</comment>
<keyword evidence="3" id="KW-1185">Reference proteome</keyword>
<dbReference type="EMBL" id="WUBS01000003">
    <property type="protein sequence ID" value="NDL62307.1"/>
    <property type="molecule type" value="Genomic_DNA"/>
</dbReference>
<dbReference type="InterPro" id="IPR029044">
    <property type="entry name" value="Nucleotide-diphossugar_trans"/>
</dbReference>
<protein>
    <submittedName>
        <fullName evidence="2">Glycosyltransferase</fullName>
    </submittedName>
</protein>
<evidence type="ECO:0000259" key="1">
    <source>
        <dbReference type="Pfam" id="PF00535"/>
    </source>
</evidence>
<evidence type="ECO:0000313" key="3">
    <source>
        <dbReference type="Proteomes" id="UP000461443"/>
    </source>
</evidence>
<feature type="domain" description="Glycosyltransferase 2-like" evidence="1">
    <location>
        <begin position="11"/>
        <end position="119"/>
    </location>
</feature>